<dbReference type="PIRSF" id="PIRSF005962">
    <property type="entry name" value="Pept_M20D_amidohydro"/>
    <property type="match status" value="1"/>
</dbReference>
<evidence type="ECO:0000259" key="1">
    <source>
        <dbReference type="Pfam" id="PF07687"/>
    </source>
</evidence>
<dbReference type="InterPro" id="IPR011650">
    <property type="entry name" value="Peptidase_M20_dimer"/>
</dbReference>
<dbReference type="Proteomes" id="UP000830115">
    <property type="component" value="Chromosome"/>
</dbReference>
<proteinExistence type="predicted"/>
<dbReference type="InterPro" id="IPR002933">
    <property type="entry name" value="Peptidase_M20"/>
</dbReference>
<dbReference type="EMBL" id="CP086322">
    <property type="protein sequence ID" value="UQA90900.1"/>
    <property type="molecule type" value="Genomic_DNA"/>
</dbReference>
<accession>A0ABY4LZJ7</accession>
<feature type="domain" description="Peptidase M20 dimerisation" evidence="1">
    <location>
        <begin position="205"/>
        <end position="295"/>
    </location>
</feature>
<evidence type="ECO:0000313" key="2">
    <source>
        <dbReference type="EMBL" id="UQA90900.1"/>
    </source>
</evidence>
<dbReference type="RefSeq" id="WP_248861667.1">
    <property type="nucleotide sequence ID" value="NZ_CP086322.1"/>
</dbReference>
<gene>
    <name evidence="2" type="ORF">K9S39_02515</name>
</gene>
<name>A0ABY4LZJ7_9ACTN</name>
<protein>
    <submittedName>
        <fullName evidence="2">M20 family metallopeptidase</fullName>
    </submittedName>
</protein>
<dbReference type="CDD" id="cd03886">
    <property type="entry name" value="M20_Acy1"/>
    <property type="match status" value="1"/>
</dbReference>
<dbReference type="InterPro" id="IPR017439">
    <property type="entry name" value="Amidohydrolase"/>
</dbReference>
<keyword evidence="3" id="KW-1185">Reference proteome</keyword>
<dbReference type="PANTHER" id="PTHR11014:SF63">
    <property type="entry name" value="METALLOPEPTIDASE, PUTATIVE (AFU_ORTHOLOGUE AFUA_6G09600)-RELATED"/>
    <property type="match status" value="1"/>
</dbReference>
<dbReference type="Gene3D" id="3.30.70.360">
    <property type="match status" value="1"/>
</dbReference>
<organism evidence="2 3">
    <name type="scientific">Streptomyces halobius</name>
    <dbReference type="NCBI Taxonomy" id="2879846"/>
    <lineage>
        <taxon>Bacteria</taxon>
        <taxon>Bacillati</taxon>
        <taxon>Actinomycetota</taxon>
        <taxon>Actinomycetes</taxon>
        <taxon>Kitasatosporales</taxon>
        <taxon>Streptomycetaceae</taxon>
        <taxon>Streptomyces</taxon>
    </lineage>
</organism>
<dbReference type="SUPFAM" id="SSF53187">
    <property type="entry name" value="Zn-dependent exopeptidases"/>
    <property type="match status" value="1"/>
</dbReference>
<sequence length="427" mass="44839">MTDSFAASGRQDDDTRGLLAEARRLLPGIIAVRRAIHRAPELDLHLPRTQQTVLRALDGLGLTVRTGVRLSSVVATLEGARPGRTVLLRADMDALPQHEETGLAFASEVPGVMHACGHDTHVAMLVGAARLLAARREELSGRVVFMFQPAEESGGGAQHMIDEGVLATPDGRGVDAAFALHIATRFETGTVHLRPGPMFAAADQLRLTVHGRSGHASAPQLALDPVPVACEMVQALQTMVTRTVSVFDPAVVTVAAIRAGTTTNIIPDAAEILGTFRTLSPATRQVMRAGIARVAHHVAAAHGASVDVQLTEGYPPVVNDPVFAGHVHDTATAVLGPARVQRLPEPSMGAEDFSYVLRRVPGAMAFLGARPDGVPPEGAADCHSSRVVFDEDALAAGAALHAAVAVRHLSGASRPPRDGRHRSDGVV</sequence>
<dbReference type="SUPFAM" id="SSF55031">
    <property type="entry name" value="Bacterial exopeptidase dimerisation domain"/>
    <property type="match status" value="1"/>
</dbReference>
<dbReference type="NCBIfam" id="TIGR01891">
    <property type="entry name" value="amidohydrolases"/>
    <property type="match status" value="1"/>
</dbReference>
<dbReference type="InterPro" id="IPR036264">
    <property type="entry name" value="Bact_exopeptidase_dim_dom"/>
</dbReference>
<evidence type="ECO:0000313" key="3">
    <source>
        <dbReference type="Proteomes" id="UP000830115"/>
    </source>
</evidence>
<dbReference type="PANTHER" id="PTHR11014">
    <property type="entry name" value="PEPTIDASE M20 FAMILY MEMBER"/>
    <property type="match status" value="1"/>
</dbReference>
<dbReference type="Gene3D" id="3.40.630.10">
    <property type="entry name" value="Zn peptidases"/>
    <property type="match status" value="1"/>
</dbReference>
<reference evidence="2" key="1">
    <citation type="submission" date="2021-10" db="EMBL/GenBank/DDBJ databases">
        <title>Streptomyces nigrumlapis sp.nov.,an antimicrobial producing actinobacterium isolated from Black Gobi rocks.</title>
        <authorList>
            <person name="Wen Y."/>
            <person name="Zhang W."/>
            <person name="Liu X.G."/>
        </authorList>
    </citation>
    <scope>NUCLEOTIDE SEQUENCE</scope>
    <source>
        <strain evidence="2">ST13-2-2</strain>
    </source>
</reference>
<dbReference type="Pfam" id="PF01546">
    <property type="entry name" value="Peptidase_M20"/>
    <property type="match status" value="1"/>
</dbReference>
<dbReference type="Pfam" id="PF07687">
    <property type="entry name" value="M20_dimer"/>
    <property type="match status" value="1"/>
</dbReference>